<sequence>MSTGREPSLEARLLGEFTLLIDGCAAAVPRAGKTRRLLQCLLARRGQVVSCSQLQDVLWPETGLDARSSSLRVVVHSLRRHLTGSRLAGAVEVRHQDGGYVLEAPGLVLDSESFEAAAREGSAAESRGDTAFSVAAYERALAHYRGDFLPGESGLWAEEPRQWLRSIALRALDRLAQEGIRRGTDAAVVHWCRRIVAIDPYRESAYQALMISHGRRGELGSVLAWYRICARRLEEDLGLSPAAETESLFHEAMRGDLRIQAPVPV</sequence>
<reference evidence="6 7" key="1">
    <citation type="submission" date="2019-10" db="EMBL/GenBank/DDBJ databases">
        <title>Streptomyces smaragdinus sp. nov. and Streptomyces fabii sp. nov., isolated from the gut of fungus growing-termite Macrotermes natalensis.</title>
        <authorList>
            <person name="Schwitalla J."/>
            <person name="Benndorf R."/>
            <person name="Martin K."/>
            <person name="De Beer W."/>
            <person name="Kaster A.-K."/>
            <person name="Vollmers J."/>
            <person name="Poulsen M."/>
            <person name="Beemelmanns C."/>
        </authorList>
    </citation>
    <scope>NUCLEOTIDE SEQUENCE [LARGE SCALE GENOMIC DNA]</scope>
    <source>
        <strain evidence="6 7">RB5</strain>
    </source>
</reference>
<dbReference type="InterPro" id="IPR011990">
    <property type="entry name" value="TPR-like_helical_dom_sf"/>
</dbReference>
<comment type="caution">
    <text evidence="6">The sequence shown here is derived from an EMBL/GenBank/DDBJ whole genome shotgun (WGS) entry which is preliminary data.</text>
</comment>
<dbReference type="GO" id="GO:0003677">
    <property type="term" value="F:DNA binding"/>
    <property type="evidence" value="ECO:0007669"/>
    <property type="project" value="UniProtKB-UniRule"/>
</dbReference>
<feature type="DNA-binding region" description="OmpR/PhoB-type" evidence="4">
    <location>
        <begin position="1"/>
        <end position="104"/>
    </location>
</feature>
<dbReference type="Gene3D" id="1.25.40.10">
    <property type="entry name" value="Tetratricopeptide repeat domain"/>
    <property type="match status" value="1"/>
</dbReference>
<dbReference type="SUPFAM" id="SSF46894">
    <property type="entry name" value="C-terminal effector domain of the bipartite response regulators"/>
    <property type="match status" value="1"/>
</dbReference>
<evidence type="ECO:0000259" key="5">
    <source>
        <dbReference type="PROSITE" id="PS51755"/>
    </source>
</evidence>
<evidence type="ECO:0000256" key="1">
    <source>
        <dbReference type="ARBA" id="ARBA00005820"/>
    </source>
</evidence>
<dbReference type="Proteomes" id="UP000466345">
    <property type="component" value="Unassembled WGS sequence"/>
</dbReference>
<dbReference type="SMART" id="SM01043">
    <property type="entry name" value="BTAD"/>
    <property type="match status" value="1"/>
</dbReference>
<dbReference type="Pfam" id="PF00486">
    <property type="entry name" value="Trans_reg_C"/>
    <property type="match status" value="1"/>
</dbReference>
<dbReference type="RefSeq" id="WP_153451466.1">
    <property type="nucleotide sequence ID" value="NZ_WEGJ01000005.1"/>
</dbReference>
<protein>
    <submittedName>
        <fullName evidence="6">Transcriptional regulatory protein MoaR1</fullName>
    </submittedName>
</protein>
<keyword evidence="3 4" id="KW-0238">DNA-binding</keyword>
<dbReference type="AlphaFoldDB" id="A0A7K0CFG6"/>
<dbReference type="SMART" id="SM00862">
    <property type="entry name" value="Trans_reg_C"/>
    <property type="match status" value="1"/>
</dbReference>
<gene>
    <name evidence="6" type="primary">moaR1_2</name>
    <name evidence="6" type="ORF">SRB5_22430</name>
</gene>
<dbReference type="Pfam" id="PF03704">
    <property type="entry name" value="BTAD"/>
    <property type="match status" value="1"/>
</dbReference>
<dbReference type="GO" id="GO:0000160">
    <property type="term" value="P:phosphorelay signal transduction system"/>
    <property type="evidence" value="ECO:0007669"/>
    <property type="project" value="UniProtKB-KW"/>
</dbReference>
<dbReference type="PROSITE" id="PS51755">
    <property type="entry name" value="OMPR_PHOB"/>
    <property type="match status" value="1"/>
</dbReference>
<feature type="domain" description="OmpR/PhoB-type" evidence="5">
    <location>
        <begin position="1"/>
        <end position="104"/>
    </location>
</feature>
<dbReference type="PANTHER" id="PTHR35807">
    <property type="entry name" value="TRANSCRIPTIONAL REGULATOR REDD-RELATED"/>
    <property type="match status" value="1"/>
</dbReference>
<evidence type="ECO:0000256" key="2">
    <source>
        <dbReference type="ARBA" id="ARBA00023012"/>
    </source>
</evidence>
<dbReference type="OrthoDB" id="134985at2"/>
<name>A0A7K0CFG6_9ACTN</name>
<dbReference type="Gene3D" id="1.10.10.10">
    <property type="entry name" value="Winged helix-like DNA-binding domain superfamily/Winged helix DNA-binding domain"/>
    <property type="match status" value="1"/>
</dbReference>
<comment type="similarity">
    <text evidence="1">Belongs to the AfsR/DnrI/RedD regulatory family.</text>
</comment>
<dbReference type="EMBL" id="WEGJ01000005">
    <property type="protein sequence ID" value="MQY12113.1"/>
    <property type="molecule type" value="Genomic_DNA"/>
</dbReference>
<proteinExistence type="inferred from homology"/>
<dbReference type="InterPro" id="IPR005158">
    <property type="entry name" value="BTAD"/>
</dbReference>
<accession>A0A7K0CFG6</accession>
<dbReference type="InterPro" id="IPR001867">
    <property type="entry name" value="OmpR/PhoB-type_DNA-bd"/>
</dbReference>
<dbReference type="InterPro" id="IPR036388">
    <property type="entry name" value="WH-like_DNA-bd_sf"/>
</dbReference>
<dbReference type="InterPro" id="IPR051677">
    <property type="entry name" value="AfsR-DnrI-RedD_regulator"/>
</dbReference>
<keyword evidence="2" id="KW-0902">Two-component regulatory system</keyword>
<evidence type="ECO:0000313" key="7">
    <source>
        <dbReference type="Proteomes" id="UP000466345"/>
    </source>
</evidence>
<dbReference type="PANTHER" id="PTHR35807:SF2">
    <property type="entry name" value="TRANSCRIPTIONAL ACTIVATOR DOMAIN"/>
    <property type="match status" value="1"/>
</dbReference>
<dbReference type="InterPro" id="IPR016032">
    <property type="entry name" value="Sig_transdc_resp-reg_C-effctor"/>
</dbReference>
<dbReference type="GO" id="GO:0006355">
    <property type="term" value="P:regulation of DNA-templated transcription"/>
    <property type="evidence" value="ECO:0007669"/>
    <property type="project" value="InterPro"/>
</dbReference>
<evidence type="ECO:0000256" key="4">
    <source>
        <dbReference type="PROSITE-ProRule" id="PRU01091"/>
    </source>
</evidence>
<organism evidence="6 7">
    <name type="scientific">Streptomyces smaragdinus</name>
    <dbReference type="NCBI Taxonomy" id="2585196"/>
    <lineage>
        <taxon>Bacteria</taxon>
        <taxon>Bacillati</taxon>
        <taxon>Actinomycetota</taxon>
        <taxon>Actinomycetes</taxon>
        <taxon>Kitasatosporales</taxon>
        <taxon>Streptomycetaceae</taxon>
        <taxon>Streptomyces</taxon>
    </lineage>
</organism>
<keyword evidence="7" id="KW-1185">Reference proteome</keyword>
<evidence type="ECO:0000313" key="6">
    <source>
        <dbReference type="EMBL" id="MQY12113.1"/>
    </source>
</evidence>
<evidence type="ECO:0000256" key="3">
    <source>
        <dbReference type="ARBA" id="ARBA00023125"/>
    </source>
</evidence>
<dbReference type="SUPFAM" id="SSF48452">
    <property type="entry name" value="TPR-like"/>
    <property type="match status" value="1"/>
</dbReference>